<dbReference type="InterPro" id="IPR009057">
    <property type="entry name" value="Homeodomain-like_sf"/>
</dbReference>
<proteinExistence type="predicted"/>
<protein>
    <recommendedName>
        <fullName evidence="2">Myb-like domain-containing protein</fullName>
    </recommendedName>
</protein>
<dbReference type="InterPro" id="IPR052450">
    <property type="entry name" value="TRBD-Containing_Protein"/>
</dbReference>
<evidence type="ECO:0000256" key="1">
    <source>
        <dbReference type="ARBA" id="ARBA00023242"/>
    </source>
</evidence>
<feature type="domain" description="Myb-like" evidence="2">
    <location>
        <begin position="154"/>
        <end position="206"/>
    </location>
</feature>
<dbReference type="AlphaFoldDB" id="A0A9W7F0Y6"/>
<evidence type="ECO:0000313" key="3">
    <source>
        <dbReference type="EMBL" id="GMH97003.1"/>
    </source>
</evidence>
<dbReference type="CDD" id="cd00167">
    <property type="entry name" value="SANT"/>
    <property type="match status" value="1"/>
</dbReference>
<dbReference type="SUPFAM" id="SSF46689">
    <property type="entry name" value="Homeodomain-like"/>
    <property type="match status" value="2"/>
</dbReference>
<dbReference type="Gene3D" id="1.10.10.60">
    <property type="entry name" value="Homeodomain-like"/>
    <property type="match status" value="2"/>
</dbReference>
<feature type="domain" description="Myb-like" evidence="2">
    <location>
        <begin position="88"/>
        <end position="140"/>
    </location>
</feature>
<sequence length="206" mass="23877">MPNESKTQRHPVDVIEALLTLPKREEGYIHRNEERNSIGDLMEEDVDEDVDEVVVEEVVVGVKRKAGEPWRKDTKPRKTKKKGKGHNQYNLWTAVEDDALQKGVGKYGLDFKQIREDNGKVLADKTPAALKQHLFKYFPEEYKAARAVTPRKRYPNGWTAEEDDAMKRGMKKFGRDWDGILRSENKVLGRRTAVALWNRYAKINKK</sequence>
<keyword evidence="1" id="KW-0539">Nucleus</keyword>
<reference evidence="4" key="1">
    <citation type="journal article" date="2023" name="Commun. Biol.">
        <title>Genome analysis of Parmales, the sister group of diatoms, reveals the evolutionary specialization of diatoms from phago-mixotrophs to photoautotrophs.</title>
        <authorList>
            <person name="Ban H."/>
            <person name="Sato S."/>
            <person name="Yoshikawa S."/>
            <person name="Yamada K."/>
            <person name="Nakamura Y."/>
            <person name="Ichinomiya M."/>
            <person name="Sato N."/>
            <person name="Blanc-Mathieu R."/>
            <person name="Endo H."/>
            <person name="Kuwata A."/>
            <person name="Ogata H."/>
        </authorList>
    </citation>
    <scope>NUCLEOTIDE SEQUENCE [LARGE SCALE GENOMIC DNA]</scope>
    <source>
        <strain evidence="4">NIES 3699</strain>
    </source>
</reference>
<gene>
    <name evidence="3" type="ORF">TrVE_jg4558</name>
</gene>
<dbReference type="InterPro" id="IPR001005">
    <property type="entry name" value="SANT/Myb"/>
</dbReference>
<dbReference type="Pfam" id="PF00249">
    <property type="entry name" value="Myb_DNA-binding"/>
    <property type="match status" value="1"/>
</dbReference>
<dbReference type="PANTHER" id="PTHR46734">
    <property type="entry name" value="TELOMERIC REPEAT-BINDING FACTOR 1 TERF1"/>
    <property type="match status" value="1"/>
</dbReference>
<comment type="caution">
    <text evidence="3">The sequence shown here is derived from an EMBL/GenBank/DDBJ whole genome shotgun (WGS) entry which is preliminary data.</text>
</comment>
<accession>A0A9W7F0Y6</accession>
<dbReference type="Proteomes" id="UP001165160">
    <property type="component" value="Unassembled WGS sequence"/>
</dbReference>
<keyword evidence="4" id="KW-1185">Reference proteome</keyword>
<name>A0A9W7F0Y6_9STRA</name>
<evidence type="ECO:0000259" key="2">
    <source>
        <dbReference type="SMART" id="SM00717"/>
    </source>
</evidence>
<dbReference type="PANTHER" id="PTHR46734:SF1">
    <property type="entry name" value="TELOMERIC REPEAT-BINDING FACTOR 1"/>
    <property type="match status" value="1"/>
</dbReference>
<dbReference type="EMBL" id="BRXX01000193">
    <property type="protein sequence ID" value="GMH97003.1"/>
    <property type="molecule type" value="Genomic_DNA"/>
</dbReference>
<dbReference type="SMART" id="SM00717">
    <property type="entry name" value="SANT"/>
    <property type="match status" value="2"/>
</dbReference>
<evidence type="ECO:0000313" key="4">
    <source>
        <dbReference type="Proteomes" id="UP001165160"/>
    </source>
</evidence>
<organism evidence="3 4">
    <name type="scientific">Triparma verrucosa</name>
    <dbReference type="NCBI Taxonomy" id="1606542"/>
    <lineage>
        <taxon>Eukaryota</taxon>
        <taxon>Sar</taxon>
        <taxon>Stramenopiles</taxon>
        <taxon>Ochrophyta</taxon>
        <taxon>Bolidophyceae</taxon>
        <taxon>Parmales</taxon>
        <taxon>Triparmaceae</taxon>
        <taxon>Triparma</taxon>
    </lineage>
</organism>